<dbReference type="SUPFAM" id="SSF47413">
    <property type="entry name" value="lambda repressor-like DNA-binding domains"/>
    <property type="match status" value="1"/>
</dbReference>
<feature type="domain" description="HTH cro/C1-type" evidence="1">
    <location>
        <begin position="11"/>
        <end position="64"/>
    </location>
</feature>
<dbReference type="InterPro" id="IPR010982">
    <property type="entry name" value="Lambda_DNA-bd_dom_sf"/>
</dbReference>
<dbReference type="EMBL" id="BAAAQN010000003">
    <property type="protein sequence ID" value="GAA2014390.1"/>
    <property type="molecule type" value="Genomic_DNA"/>
</dbReference>
<dbReference type="CDD" id="cd00093">
    <property type="entry name" value="HTH_XRE"/>
    <property type="match status" value="1"/>
</dbReference>
<accession>A0ABN2TNT7</accession>
<dbReference type="InterPro" id="IPR001387">
    <property type="entry name" value="Cro/C1-type_HTH"/>
</dbReference>
<gene>
    <name evidence="2" type="ORF">GCM10009839_06630</name>
</gene>
<dbReference type="SUPFAM" id="SSF48452">
    <property type="entry name" value="TPR-like"/>
    <property type="match status" value="1"/>
</dbReference>
<evidence type="ECO:0000313" key="3">
    <source>
        <dbReference type="Proteomes" id="UP001500751"/>
    </source>
</evidence>
<name>A0ABN2TNT7_9ACTN</name>
<dbReference type="Proteomes" id="UP001500751">
    <property type="component" value="Unassembled WGS sequence"/>
</dbReference>
<sequence>MLEQPAFGQRLRRLRVERGLTQGALAGEELSTGYLSRLESGARQPTERAVRLLADRLGIDPARFAEPEASPLAETLAVATGLGPDEAGPLLAEALADAGGQDPLTRWPALYQVAEWRRRRNEHAQERVHLEELVALSDQVGIPELRIRALTQLARCRRSLGEVPAAVDTALAAYRLATAEAAAARTAPPLSAGVPTTATALLALVSALAEAGRLPEARRHADELVDLVAGRSDTLWAEAMWTVAAVRSRQGEFGAAKELLDQALDRYDGRDNFTLWLRLRAVAADLHLVMTPPDPAAALRYVETVETYLAFAGTPALRQALTVLRARIAFQEDRTEEARGLLAGLDGAELFMPYRQQVELEVLRNQLLLLDGRSEEGMAGLRALAQHAQDGANLDLAASIWRLAAEALARPRD</sequence>
<dbReference type="Gene3D" id="1.25.40.10">
    <property type="entry name" value="Tetratricopeptide repeat domain"/>
    <property type="match status" value="1"/>
</dbReference>
<dbReference type="Gene3D" id="1.10.260.40">
    <property type="entry name" value="lambda repressor-like DNA-binding domains"/>
    <property type="match status" value="1"/>
</dbReference>
<dbReference type="RefSeq" id="WP_344663967.1">
    <property type="nucleotide sequence ID" value="NZ_BAAAQN010000003.1"/>
</dbReference>
<protein>
    <recommendedName>
        <fullName evidence="1">HTH cro/C1-type domain-containing protein</fullName>
    </recommendedName>
</protein>
<organism evidence="2 3">
    <name type="scientific">Catenulispora yoronensis</name>
    <dbReference type="NCBI Taxonomy" id="450799"/>
    <lineage>
        <taxon>Bacteria</taxon>
        <taxon>Bacillati</taxon>
        <taxon>Actinomycetota</taxon>
        <taxon>Actinomycetes</taxon>
        <taxon>Catenulisporales</taxon>
        <taxon>Catenulisporaceae</taxon>
        <taxon>Catenulispora</taxon>
    </lineage>
</organism>
<comment type="caution">
    <text evidence="2">The sequence shown here is derived from an EMBL/GenBank/DDBJ whole genome shotgun (WGS) entry which is preliminary data.</text>
</comment>
<keyword evidence="3" id="KW-1185">Reference proteome</keyword>
<dbReference type="SMART" id="SM00530">
    <property type="entry name" value="HTH_XRE"/>
    <property type="match status" value="1"/>
</dbReference>
<evidence type="ECO:0000259" key="1">
    <source>
        <dbReference type="PROSITE" id="PS50943"/>
    </source>
</evidence>
<evidence type="ECO:0000313" key="2">
    <source>
        <dbReference type="EMBL" id="GAA2014390.1"/>
    </source>
</evidence>
<proteinExistence type="predicted"/>
<dbReference type="InterPro" id="IPR011990">
    <property type="entry name" value="TPR-like_helical_dom_sf"/>
</dbReference>
<dbReference type="Pfam" id="PF13560">
    <property type="entry name" value="HTH_31"/>
    <property type="match status" value="1"/>
</dbReference>
<dbReference type="PROSITE" id="PS50943">
    <property type="entry name" value="HTH_CROC1"/>
    <property type="match status" value="1"/>
</dbReference>
<reference evidence="3" key="1">
    <citation type="journal article" date="2019" name="Int. J. Syst. Evol. Microbiol.">
        <title>The Global Catalogue of Microorganisms (GCM) 10K type strain sequencing project: providing services to taxonomists for standard genome sequencing and annotation.</title>
        <authorList>
            <consortium name="The Broad Institute Genomics Platform"/>
            <consortium name="The Broad Institute Genome Sequencing Center for Infectious Disease"/>
            <person name="Wu L."/>
            <person name="Ma J."/>
        </authorList>
    </citation>
    <scope>NUCLEOTIDE SEQUENCE [LARGE SCALE GENOMIC DNA]</scope>
    <source>
        <strain evidence="3">JCM 16014</strain>
    </source>
</reference>